<dbReference type="KEGG" id="brh:RBRH_00504"/>
<dbReference type="Pfam" id="PF01272">
    <property type="entry name" value="GreA_GreB"/>
    <property type="match status" value="1"/>
</dbReference>
<dbReference type="InterPro" id="IPR001437">
    <property type="entry name" value="Tscrpt_elong_fac_GreA/B_C"/>
</dbReference>
<feature type="domain" description="Transcription elongation factor GreA/GreB C-terminal" evidence="2">
    <location>
        <begin position="111"/>
        <end position="183"/>
    </location>
</feature>
<dbReference type="EMBL" id="FR687360">
    <property type="protein sequence ID" value="CBW76586.1"/>
    <property type="molecule type" value="Genomic_DNA"/>
</dbReference>
<keyword evidence="3" id="KW-0808">Transferase</keyword>
<dbReference type="PANTHER" id="PTHR30437">
    <property type="entry name" value="TRANSCRIPTION ELONGATION FACTOR GREA"/>
    <property type="match status" value="1"/>
</dbReference>
<evidence type="ECO:0000259" key="2">
    <source>
        <dbReference type="Pfam" id="PF01272"/>
    </source>
</evidence>
<dbReference type="eggNOG" id="COG0782">
    <property type="taxonomic scope" value="Bacteria"/>
</dbReference>
<reference evidence="3 4" key="1">
    <citation type="journal article" date="2011" name="J. Bacteriol.">
        <title>Complete genome sequence of Burkholderia rhizoxinica, an endosymbiont of Rhizopus microsporus.</title>
        <authorList>
            <person name="Lackner G."/>
            <person name="Moebius N."/>
            <person name="Partida-Martinez L."/>
            <person name="Hertweck C."/>
        </authorList>
    </citation>
    <scope>NUCLEOTIDE SEQUENCE [LARGE SCALE GENOMIC DNA]</scope>
    <source>
        <strain evidence="4">DSM 19002 / CIP 109453 / HKI 454</strain>
        <plasmid evidence="3 4">pBRH01</plasmid>
    </source>
</reference>
<dbReference type="GO" id="GO:0003677">
    <property type="term" value="F:DNA binding"/>
    <property type="evidence" value="ECO:0007669"/>
    <property type="project" value="InterPro"/>
</dbReference>
<keyword evidence="3" id="KW-0614">Plasmid</keyword>
<dbReference type="GO" id="GO:0016301">
    <property type="term" value="F:kinase activity"/>
    <property type="evidence" value="ECO:0007669"/>
    <property type="project" value="UniProtKB-KW"/>
</dbReference>
<dbReference type="Gene3D" id="3.10.50.30">
    <property type="entry name" value="Transcription elongation factor, GreA/GreB, C-terminal domain"/>
    <property type="match status" value="1"/>
</dbReference>
<dbReference type="GO" id="GO:0032784">
    <property type="term" value="P:regulation of DNA-templated transcription elongation"/>
    <property type="evidence" value="ECO:0007669"/>
    <property type="project" value="InterPro"/>
</dbReference>
<dbReference type="InterPro" id="IPR023459">
    <property type="entry name" value="Tscrpt_elong_fac_GreA/B_fam"/>
</dbReference>
<geneLocation type="plasmid" evidence="3 4">
    <name>pBRH01</name>
</geneLocation>
<sequence>MRRQRRARSERTDLVSTCSDTSPRHRFHWPGTRTKRPLVSAAAWAGTGRTQPFDFSLRWRNKMKTCYLTETDVSRLERHAAQASPQSGYQTMLDALLERAAVVEATDIDPSVVTMNSTVTLSNPSSGERMTWTVVYPPNADFSQGRLNVFSPVGLALLGATPGDELRVTPPSGAPQTLKVEQIVFQPEAAGDYRL</sequence>
<dbReference type="GO" id="GO:0070063">
    <property type="term" value="F:RNA polymerase binding"/>
    <property type="evidence" value="ECO:0007669"/>
    <property type="project" value="InterPro"/>
</dbReference>
<dbReference type="InterPro" id="IPR036953">
    <property type="entry name" value="GreA/GreB_C_sf"/>
</dbReference>
<proteinExistence type="predicted"/>
<gene>
    <name evidence="3" type="ordered locus">RBRH_00504</name>
</gene>
<evidence type="ECO:0000256" key="1">
    <source>
        <dbReference type="SAM" id="MobiDB-lite"/>
    </source>
</evidence>
<dbReference type="AlphaFoldDB" id="E5AU12"/>
<feature type="region of interest" description="Disordered" evidence="1">
    <location>
        <begin position="1"/>
        <end position="24"/>
    </location>
</feature>
<dbReference type="PANTHER" id="PTHR30437:SF5">
    <property type="entry name" value="REGULATOR OF NUCLEOSIDE DIPHOSPHATE KINASE"/>
    <property type="match status" value="1"/>
</dbReference>
<organism evidence="3 4">
    <name type="scientific">Mycetohabitans rhizoxinica (strain DSM 19002 / CIP 109453 / HKI 454)</name>
    <name type="common">Paraburkholderia rhizoxinica</name>
    <dbReference type="NCBI Taxonomy" id="882378"/>
    <lineage>
        <taxon>Bacteria</taxon>
        <taxon>Pseudomonadati</taxon>
        <taxon>Pseudomonadota</taxon>
        <taxon>Betaproteobacteria</taxon>
        <taxon>Burkholderiales</taxon>
        <taxon>Burkholderiaceae</taxon>
        <taxon>Mycetohabitans</taxon>
    </lineage>
</organism>
<evidence type="ECO:0000313" key="4">
    <source>
        <dbReference type="Proteomes" id="UP000007437"/>
    </source>
</evidence>
<name>E5AU12_MYCRK</name>
<dbReference type="Proteomes" id="UP000007437">
    <property type="component" value="Plasmid pBRH01"/>
</dbReference>
<dbReference type="SUPFAM" id="SSF54534">
    <property type="entry name" value="FKBP-like"/>
    <property type="match status" value="1"/>
</dbReference>
<protein>
    <submittedName>
        <fullName evidence="3">Regulator of nucleoside diphosphate kinase</fullName>
    </submittedName>
</protein>
<dbReference type="HOGENOM" id="CLU_120358_1_1_4"/>
<keyword evidence="3" id="KW-0418">Kinase</keyword>
<evidence type="ECO:0000313" key="3">
    <source>
        <dbReference type="EMBL" id="CBW76586.1"/>
    </source>
</evidence>
<accession>E5AU12</accession>
<dbReference type="GO" id="GO:0006354">
    <property type="term" value="P:DNA-templated transcription elongation"/>
    <property type="evidence" value="ECO:0007669"/>
    <property type="project" value="TreeGrafter"/>
</dbReference>